<dbReference type="InterPro" id="IPR011701">
    <property type="entry name" value="MFS"/>
</dbReference>
<gene>
    <name evidence="6" type="ORF">B0A52_05282</name>
</gene>
<evidence type="ECO:0000313" key="7">
    <source>
        <dbReference type="Proteomes" id="UP000288859"/>
    </source>
</evidence>
<evidence type="ECO:0000256" key="3">
    <source>
        <dbReference type="ARBA" id="ARBA00022989"/>
    </source>
</evidence>
<evidence type="ECO:0000256" key="4">
    <source>
        <dbReference type="ARBA" id="ARBA00023136"/>
    </source>
</evidence>
<dbReference type="GO" id="GO:0005886">
    <property type="term" value="C:plasma membrane"/>
    <property type="evidence" value="ECO:0007669"/>
    <property type="project" value="TreeGrafter"/>
</dbReference>
<feature type="transmembrane region" description="Helical" evidence="5">
    <location>
        <begin position="414"/>
        <end position="435"/>
    </location>
</feature>
<comment type="subcellular location">
    <subcellularLocation>
        <location evidence="1">Membrane</location>
        <topology evidence="1">Multi-pass membrane protein</topology>
    </subcellularLocation>
</comment>
<dbReference type="OrthoDB" id="5215911at2759"/>
<feature type="transmembrane region" description="Helical" evidence="5">
    <location>
        <begin position="328"/>
        <end position="351"/>
    </location>
</feature>
<comment type="caution">
    <text evidence="6">The sequence shown here is derived from an EMBL/GenBank/DDBJ whole genome shotgun (WGS) entry which is preliminary data.</text>
</comment>
<dbReference type="VEuPathDB" id="FungiDB:PV10_02660"/>
<dbReference type="Pfam" id="PF07690">
    <property type="entry name" value="MFS_1"/>
    <property type="match status" value="1"/>
</dbReference>
<feature type="transmembrane region" description="Helical" evidence="5">
    <location>
        <begin position="474"/>
        <end position="490"/>
    </location>
</feature>
<proteinExistence type="predicted"/>
<sequence length="547" mass="60668">MAQNTLSTSPNTVHQEIEEFIQIPIYPGTEVMTDIGSLHYKHAGKNVLVPQPSDDPSDPLNWNLKWKMLTMAGMSITTFSWTVGPLSISSQVPYYMAEWDRSLPDVIKFIGVSILVLGFSNFIWVPIGRAYGRRPMAFLANLLNVASMIWRAQAKSYGSFMGACVVTGIACGPSETLPGMLIADVMFLHQRGFYMNLYLWIGWSGTLVGPVLAGVMSDKYGWRSFWWLCTGFAVFALCFQLIFMPETRWGERPFIVEQHAETTDVEEKRDGSNLEHANHLETEQPSNNAEIFIDQTGKPAKSQFVLWGPLDKTSAKGIGAALIMPFRLFAYPIVVWASFVFAWAASMLVIINVTQSQAFAGPPWNMTATEVGYTNFGAIVGVALSLVIAGPLSDWVSAFQTRRNKGIREPEMRLVTLFPFAIACLIGGVVVAVGYQQQWSWPAIVVPGYGLLGLVLPALSAISLTYAIDCYKPVAGEILVTATMVKNLWAYGMTEFFNVWIAEVGYIKPIMMNTALAMVFISLAIPLYFVGKRLRKLTKDSPAHREL</sequence>
<dbReference type="SUPFAM" id="SSF103473">
    <property type="entry name" value="MFS general substrate transporter"/>
    <property type="match status" value="1"/>
</dbReference>
<evidence type="ECO:0000256" key="1">
    <source>
        <dbReference type="ARBA" id="ARBA00004141"/>
    </source>
</evidence>
<evidence type="ECO:0000313" key="6">
    <source>
        <dbReference type="EMBL" id="RVX70630.1"/>
    </source>
</evidence>
<dbReference type="Gene3D" id="1.20.1250.20">
    <property type="entry name" value="MFS general substrate transporter like domains"/>
    <property type="match status" value="1"/>
</dbReference>
<name>A0A438N4F4_EXOME</name>
<feature type="transmembrane region" description="Helical" evidence="5">
    <location>
        <begin position="441"/>
        <end position="462"/>
    </location>
</feature>
<keyword evidence="3 5" id="KW-1133">Transmembrane helix</keyword>
<reference evidence="6 7" key="1">
    <citation type="submission" date="2017-03" db="EMBL/GenBank/DDBJ databases">
        <title>Genomes of endolithic fungi from Antarctica.</title>
        <authorList>
            <person name="Coleine C."/>
            <person name="Masonjones S."/>
            <person name="Stajich J.E."/>
        </authorList>
    </citation>
    <scope>NUCLEOTIDE SEQUENCE [LARGE SCALE GENOMIC DNA]</scope>
    <source>
        <strain evidence="6 7">CCFEE 6314</strain>
    </source>
</reference>
<organism evidence="6 7">
    <name type="scientific">Exophiala mesophila</name>
    <name type="common">Black yeast-like fungus</name>
    <dbReference type="NCBI Taxonomy" id="212818"/>
    <lineage>
        <taxon>Eukaryota</taxon>
        <taxon>Fungi</taxon>
        <taxon>Dikarya</taxon>
        <taxon>Ascomycota</taxon>
        <taxon>Pezizomycotina</taxon>
        <taxon>Eurotiomycetes</taxon>
        <taxon>Chaetothyriomycetidae</taxon>
        <taxon>Chaetothyriales</taxon>
        <taxon>Herpotrichiellaceae</taxon>
        <taxon>Exophiala</taxon>
    </lineage>
</organism>
<dbReference type="GO" id="GO:0022857">
    <property type="term" value="F:transmembrane transporter activity"/>
    <property type="evidence" value="ECO:0007669"/>
    <property type="project" value="InterPro"/>
</dbReference>
<accession>A0A438N4F4</accession>
<dbReference type="AlphaFoldDB" id="A0A438N4F4"/>
<evidence type="ECO:0000256" key="2">
    <source>
        <dbReference type="ARBA" id="ARBA00022692"/>
    </source>
</evidence>
<dbReference type="Proteomes" id="UP000288859">
    <property type="component" value="Unassembled WGS sequence"/>
</dbReference>
<feature type="transmembrane region" description="Helical" evidence="5">
    <location>
        <begin position="193"/>
        <end position="213"/>
    </location>
</feature>
<keyword evidence="4 5" id="KW-0472">Membrane</keyword>
<dbReference type="InterPro" id="IPR036259">
    <property type="entry name" value="MFS_trans_sf"/>
</dbReference>
<feature type="transmembrane region" description="Helical" evidence="5">
    <location>
        <begin position="68"/>
        <end position="86"/>
    </location>
</feature>
<dbReference type="PANTHER" id="PTHR23502:SF149">
    <property type="entry name" value="TRANSPORTER, PUTATIVE-RELATED"/>
    <property type="match status" value="1"/>
</dbReference>
<evidence type="ECO:0008006" key="8">
    <source>
        <dbReference type="Google" id="ProtNLM"/>
    </source>
</evidence>
<feature type="transmembrane region" description="Helical" evidence="5">
    <location>
        <begin position="225"/>
        <end position="243"/>
    </location>
</feature>
<dbReference type="EMBL" id="NAJM01000022">
    <property type="protein sequence ID" value="RVX70630.1"/>
    <property type="molecule type" value="Genomic_DNA"/>
</dbReference>
<evidence type="ECO:0000256" key="5">
    <source>
        <dbReference type="SAM" id="Phobius"/>
    </source>
</evidence>
<dbReference type="PANTHER" id="PTHR23502">
    <property type="entry name" value="MAJOR FACILITATOR SUPERFAMILY"/>
    <property type="match status" value="1"/>
</dbReference>
<feature type="transmembrane region" description="Helical" evidence="5">
    <location>
        <begin position="106"/>
        <end position="124"/>
    </location>
</feature>
<protein>
    <recommendedName>
        <fullName evidence="8">Major facilitator superfamily (MFS) profile domain-containing protein</fullName>
    </recommendedName>
</protein>
<feature type="transmembrane region" description="Helical" evidence="5">
    <location>
        <begin position="510"/>
        <end position="530"/>
    </location>
</feature>
<keyword evidence="2 5" id="KW-0812">Transmembrane</keyword>
<feature type="transmembrane region" description="Helical" evidence="5">
    <location>
        <begin position="371"/>
        <end position="393"/>
    </location>
</feature>